<organism evidence="5 6">
    <name type="scientific">Rhizophagus clarus</name>
    <dbReference type="NCBI Taxonomy" id="94130"/>
    <lineage>
        <taxon>Eukaryota</taxon>
        <taxon>Fungi</taxon>
        <taxon>Fungi incertae sedis</taxon>
        <taxon>Mucoromycota</taxon>
        <taxon>Glomeromycotina</taxon>
        <taxon>Glomeromycetes</taxon>
        <taxon>Glomerales</taxon>
        <taxon>Glomeraceae</taxon>
        <taxon>Rhizophagus</taxon>
    </lineage>
</organism>
<dbReference type="GO" id="GO:0043657">
    <property type="term" value="C:host cell"/>
    <property type="evidence" value="ECO:0007669"/>
    <property type="project" value="UniProtKB-SubCell"/>
</dbReference>
<dbReference type="EMBL" id="BEXD01001366">
    <property type="protein sequence ID" value="GBB93764.1"/>
    <property type="molecule type" value="Genomic_DNA"/>
</dbReference>
<evidence type="ECO:0000256" key="1">
    <source>
        <dbReference type="ARBA" id="ARBA00004340"/>
    </source>
</evidence>
<evidence type="ECO:0000313" key="6">
    <source>
        <dbReference type="Proteomes" id="UP000247702"/>
    </source>
</evidence>
<dbReference type="GO" id="GO:0005576">
    <property type="term" value="C:extracellular region"/>
    <property type="evidence" value="ECO:0007669"/>
    <property type="project" value="UniProtKB-SubCell"/>
</dbReference>
<gene>
    <name evidence="5" type="ORF">RclHR1_22270002</name>
</gene>
<accession>A0A2Z6R7P4</accession>
<sequence length="715" mass="81259">MSSYSSLSRVLSPFRVQTKIEENSLPVRSNVASISYTMAYYLVLGEVPAKRKLDFVKSDFSGRVMVLRNAIYAKKKNAFSSKSIDENDLILWKVDIPFDVENDKLTMLDERFDTINIERDLEGKEMLPGDEISKYLNFDKPPSSIHILVQPPQPATTDQGHTDVSRDIATLGYLPRQGGLGGTLLPTDLKVKSTNEGIILTDPDISLRFDIIPPLIRDLMKKQIILIRAPPFAGKTSIAQILENALVQSPEYSNCRVIRVSMIWGISAGIEDCYESFGELWKEMFGIGWNEWIGQCRRVKTILIIDEAQLIYKEDQKINEKNKNTKNTADQFWTIVKGCLQEIANIHIIMFAAYGYKSSNYIGLTTPITLPDSCCKSLIDIKFTPIELRNYVMNFCNSYFNLDQQSILNFYAYIQEITDGHAGLVRHILVTTKDAMNKRIVANRLTFEDIFKYLNSKSFNLSIYANCRAVPKVSSLSDPQRGICEKIYLNGEVKYEDSNDDMVYLVKSGILIIKNDSHLTFAAPLLKRSFFQQNYGSTNSTDTTPTDLHHFIKKIFTAMCNEISGDILRNTLGFGSDGRLLEQTWQKEFYRIGTQVLGMDHFLSCEVGSVFGCKGKIDFYVDKLDWAIELLRDGEDMEDHKARFGPSGDYEEIVLYAKSIAIIDIRSIGILDTRIEAKKVLGKKEDFIYVSCSENFDAFKIECLGKETVTIRFKN</sequence>
<dbReference type="SUPFAM" id="SSF52540">
    <property type="entry name" value="P-loop containing nucleoside triphosphate hydrolases"/>
    <property type="match status" value="1"/>
</dbReference>
<dbReference type="AlphaFoldDB" id="A0A2Z6R7P4"/>
<evidence type="ECO:0000259" key="4">
    <source>
        <dbReference type="Pfam" id="PF20147"/>
    </source>
</evidence>
<evidence type="ECO:0000313" key="5">
    <source>
        <dbReference type="EMBL" id="GBB93764.1"/>
    </source>
</evidence>
<name>A0A2Z6R7P4_9GLOM</name>
<comment type="caution">
    <text evidence="5">The sequence shown here is derived from an EMBL/GenBank/DDBJ whole genome shotgun (WGS) entry which is preliminary data.</text>
</comment>
<feature type="domain" description="Crinkler effector protein N-terminal" evidence="4">
    <location>
        <begin position="56"/>
        <end position="150"/>
    </location>
</feature>
<dbReference type="Pfam" id="PF20147">
    <property type="entry name" value="Crinkler"/>
    <property type="match status" value="1"/>
</dbReference>
<protein>
    <recommendedName>
        <fullName evidence="4">Crinkler effector protein N-terminal domain-containing protein</fullName>
    </recommendedName>
</protein>
<dbReference type="STRING" id="94130.A0A2Z6R7P4"/>
<keyword evidence="6" id="KW-1185">Reference proteome</keyword>
<dbReference type="Proteomes" id="UP000247702">
    <property type="component" value="Unassembled WGS sequence"/>
</dbReference>
<comment type="subcellular location">
    <subcellularLocation>
        <location evidence="1">Host cell</location>
    </subcellularLocation>
    <subcellularLocation>
        <location evidence="2">Secreted</location>
    </subcellularLocation>
</comment>
<dbReference type="InterPro" id="IPR045379">
    <property type="entry name" value="Crinkler_N"/>
</dbReference>
<evidence type="ECO:0000256" key="2">
    <source>
        <dbReference type="ARBA" id="ARBA00004613"/>
    </source>
</evidence>
<reference evidence="5 6" key="1">
    <citation type="submission" date="2017-11" db="EMBL/GenBank/DDBJ databases">
        <title>The genome of Rhizophagus clarus HR1 reveals common genetic basis of auxotrophy among arbuscular mycorrhizal fungi.</title>
        <authorList>
            <person name="Kobayashi Y."/>
        </authorList>
    </citation>
    <scope>NUCLEOTIDE SEQUENCE [LARGE SCALE GENOMIC DNA]</scope>
    <source>
        <strain evidence="5 6">HR1</strain>
    </source>
</reference>
<keyword evidence="3" id="KW-0964">Secreted</keyword>
<evidence type="ECO:0000256" key="3">
    <source>
        <dbReference type="ARBA" id="ARBA00022525"/>
    </source>
</evidence>
<dbReference type="InterPro" id="IPR027417">
    <property type="entry name" value="P-loop_NTPase"/>
</dbReference>
<proteinExistence type="predicted"/>